<evidence type="ECO:0000313" key="5">
    <source>
        <dbReference type="RefSeq" id="XP_015605053.1"/>
    </source>
</evidence>
<keyword evidence="1" id="KW-0193">Cuticle</keyword>
<dbReference type="PANTHER" id="PTHR39068:SF4">
    <property type="entry name" value="AGAP000382-PA"/>
    <property type="match status" value="1"/>
</dbReference>
<evidence type="ECO:0000313" key="4">
    <source>
        <dbReference type="Proteomes" id="UP000694920"/>
    </source>
</evidence>
<dbReference type="InterPro" id="IPR022727">
    <property type="entry name" value="Cuticle_C1"/>
</dbReference>
<evidence type="ECO:0000256" key="1">
    <source>
        <dbReference type="ARBA" id="ARBA00022460"/>
    </source>
</evidence>
<name>A0AAJ7C9Z4_CEPCN</name>
<keyword evidence="3" id="KW-0732">Signal</keyword>
<feature type="signal peptide" evidence="3">
    <location>
        <begin position="1"/>
        <end position="17"/>
    </location>
</feature>
<protein>
    <submittedName>
        <fullName evidence="5">Cuticle protein 21.3 isoform X1</fullName>
    </submittedName>
</protein>
<keyword evidence="2" id="KW-0677">Repeat</keyword>
<keyword evidence="4" id="KW-1185">Reference proteome</keyword>
<gene>
    <name evidence="5" type="primary">LOC107272415</name>
</gene>
<reference evidence="5" key="1">
    <citation type="submission" date="2025-08" db="UniProtKB">
        <authorList>
            <consortium name="RefSeq"/>
        </authorList>
    </citation>
    <scope>IDENTIFICATION</scope>
</reference>
<accession>A0AAJ7C9Z4</accession>
<feature type="chain" id="PRO_5042534682" evidence="3">
    <location>
        <begin position="18"/>
        <end position="224"/>
    </location>
</feature>
<dbReference type="GO" id="GO:0042302">
    <property type="term" value="F:structural constituent of cuticle"/>
    <property type="evidence" value="ECO:0007669"/>
    <property type="project" value="UniProtKB-KW"/>
</dbReference>
<dbReference type="AlphaFoldDB" id="A0AAJ7C9Z4"/>
<evidence type="ECO:0000256" key="3">
    <source>
        <dbReference type="SAM" id="SignalP"/>
    </source>
</evidence>
<evidence type="ECO:0000256" key="2">
    <source>
        <dbReference type="ARBA" id="ARBA00022737"/>
    </source>
</evidence>
<sequence length="224" mass="22226">MAFKFVALAALLAVAHAGGPAAYSIATAPADYGSVGYTQESTHKGYAGQNVVSSYSKAVDSPHSSVRVSNSRVTNDALISHHAVAPVSYAAPSLSYAAHAPAYGYASAPVVAKAAYSPATAVSYSTISSPLVAKAAYGAPALSYAAHAAPALSYATHAAPALSYAAHAAPALSYATHAAPALSYAAHGAPVLAKAAYAAPAYGYAPGAPIAHATFTGLGANYAW</sequence>
<dbReference type="Proteomes" id="UP000694920">
    <property type="component" value="Unplaced"/>
</dbReference>
<proteinExistence type="predicted"/>
<dbReference type="GeneID" id="107272415"/>
<dbReference type="KEGG" id="ccin:107272415"/>
<dbReference type="RefSeq" id="XP_015605053.1">
    <property type="nucleotide sequence ID" value="XM_015749567.2"/>
</dbReference>
<dbReference type="Pfam" id="PF11018">
    <property type="entry name" value="Cuticle_3"/>
    <property type="match status" value="1"/>
</dbReference>
<dbReference type="PANTHER" id="PTHR39068">
    <property type="entry name" value="LARVAL/PUPAL CUTICLE PROTEIN H1C-LIKE PROTEIN-RELATED"/>
    <property type="match status" value="1"/>
</dbReference>
<organism evidence="4 5">
    <name type="scientific">Cephus cinctus</name>
    <name type="common">Wheat stem sawfly</name>
    <dbReference type="NCBI Taxonomy" id="211228"/>
    <lineage>
        <taxon>Eukaryota</taxon>
        <taxon>Metazoa</taxon>
        <taxon>Ecdysozoa</taxon>
        <taxon>Arthropoda</taxon>
        <taxon>Hexapoda</taxon>
        <taxon>Insecta</taxon>
        <taxon>Pterygota</taxon>
        <taxon>Neoptera</taxon>
        <taxon>Endopterygota</taxon>
        <taxon>Hymenoptera</taxon>
        <taxon>Cephoidea</taxon>
        <taxon>Cephidae</taxon>
        <taxon>Cephus</taxon>
    </lineage>
</organism>